<dbReference type="InterPro" id="IPR023393">
    <property type="entry name" value="START-like_dom_sf"/>
</dbReference>
<dbReference type="Proteomes" id="UP000297453">
    <property type="component" value="Unassembled WGS sequence"/>
</dbReference>
<dbReference type="Pfam" id="PF08327">
    <property type="entry name" value="AHSA1"/>
    <property type="match status" value="1"/>
</dbReference>
<dbReference type="InterPro" id="IPR013538">
    <property type="entry name" value="ASHA1/2-like_C"/>
</dbReference>
<evidence type="ECO:0000259" key="2">
    <source>
        <dbReference type="Pfam" id="PF08327"/>
    </source>
</evidence>
<evidence type="ECO:0000313" key="4">
    <source>
        <dbReference type="Proteomes" id="UP000297453"/>
    </source>
</evidence>
<sequence>METKSKLKVTAQGEREIVMTRDFDAPRDLVFECHTKPELLKKWLLGPDGWIMEVCEVNLKIGGKYRYVWKQIADGITMGMGGEFKVITRPELIHCTEVFDEAWYPGEALVQSHFLEKNERTTLIVTILYNSKETRDMVLKSPMEGGVAISYNRLEDLMETLTK</sequence>
<comment type="similarity">
    <text evidence="1">Belongs to the AHA1 family.</text>
</comment>
<evidence type="ECO:0000256" key="1">
    <source>
        <dbReference type="ARBA" id="ARBA00006817"/>
    </source>
</evidence>
<comment type="caution">
    <text evidence="3">The sequence shown here is derived from an EMBL/GenBank/DDBJ whole genome shotgun (WGS) entry which is preliminary data.</text>
</comment>
<reference evidence="3" key="1">
    <citation type="journal article" date="2019" name="PLoS Negl. Trop. Dis.">
        <title>Revisiting the worldwide diversity of Leptospira species in the environment.</title>
        <authorList>
            <person name="Vincent A.T."/>
            <person name="Schiettekatte O."/>
            <person name="Bourhy P."/>
            <person name="Veyrier F.J."/>
            <person name="Picardeau M."/>
        </authorList>
    </citation>
    <scope>NUCLEOTIDE SEQUENCE [LARGE SCALE GENOMIC DNA]</scope>
    <source>
        <strain evidence="3">SSS9</strain>
    </source>
</reference>
<dbReference type="Gene3D" id="3.30.530.20">
    <property type="match status" value="1"/>
</dbReference>
<dbReference type="CDD" id="cd07826">
    <property type="entry name" value="SRPBCC_CalC_Aha1-like_9"/>
    <property type="match status" value="1"/>
</dbReference>
<dbReference type="EMBL" id="RQEP01000012">
    <property type="protein sequence ID" value="TGK04003.1"/>
    <property type="molecule type" value="Genomic_DNA"/>
</dbReference>
<evidence type="ECO:0000313" key="3">
    <source>
        <dbReference type="EMBL" id="TGK04003.1"/>
    </source>
</evidence>
<proteinExistence type="inferred from homology"/>
<dbReference type="RefSeq" id="WP_135587844.1">
    <property type="nucleotide sequence ID" value="NZ_RQEP01000012.1"/>
</dbReference>
<organism evidence="3 4">
    <name type="scientific">Leptospira semungkisensis</name>
    <dbReference type="NCBI Taxonomy" id="2484985"/>
    <lineage>
        <taxon>Bacteria</taxon>
        <taxon>Pseudomonadati</taxon>
        <taxon>Spirochaetota</taxon>
        <taxon>Spirochaetia</taxon>
        <taxon>Leptospirales</taxon>
        <taxon>Leptospiraceae</taxon>
        <taxon>Leptospira</taxon>
    </lineage>
</organism>
<dbReference type="AlphaFoldDB" id="A0A4R9FYT3"/>
<feature type="domain" description="Activator of Hsp90 ATPase homologue 1/2-like C-terminal" evidence="2">
    <location>
        <begin position="24"/>
        <end position="159"/>
    </location>
</feature>
<name>A0A4R9FYT3_9LEPT</name>
<accession>A0A4R9FYT3</accession>
<dbReference type="OrthoDB" id="9805228at2"/>
<protein>
    <submittedName>
        <fullName evidence="3">ATPase</fullName>
    </submittedName>
</protein>
<dbReference type="SUPFAM" id="SSF55961">
    <property type="entry name" value="Bet v1-like"/>
    <property type="match status" value="1"/>
</dbReference>
<gene>
    <name evidence="3" type="ORF">EHO59_10815</name>
</gene>
<keyword evidence="4" id="KW-1185">Reference proteome</keyword>